<keyword evidence="2" id="KW-0732">Signal</keyword>
<protein>
    <recommendedName>
        <fullName evidence="5">Periplasmic protein</fullName>
    </recommendedName>
</protein>
<reference evidence="3" key="2">
    <citation type="submission" date="2024-09" db="EMBL/GenBank/DDBJ databases">
        <authorList>
            <person name="Veyrier F.J."/>
        </authorList>
    </citation>
    <scope>NUCLEOTIDE SEQUENCE</scope>
    <source>
        <strain evidence="3">17694</strain>
    </source>
</reference>
<evidence type="ECO:0000313" key="4">
    <source>
        <dbReference type="Proteomes" id="UP000831534"/>
    </source>
</evidence>
<keyword evidence="1" id="KW-0175">Coiled coil</keyword>
<accession>A0A8T9MTI9</accession>
<dbReference type="AlphaFoldDB" id="A0A8T9MTI9"/>
<dbReference type="EMBL" id="CP091521">
    <property type="protein sequence ID" value="UOP05200.2"/>
    <property type="molecule type" value="Genomic_DNA"/>
</dbReference>
<name>A0A8T9MTI9_9NEIS</name>
<sequence>MKKPLFILTLAAAVSPVLDAKVYSCGPGCYSDKSKGSKGYANLGKQIGTYTAAKPKPALDNVAENQTAPVVPVQHAHGSRNRIARPVPVTVKRQAAPRPLPAVAVARPKANPAKSGGRRTILEQELANERSALAAAQKALADGRVVLSGKTDAGHQSRVRQLESAVLDRQQNIQALQRELSRM</sequence>
<feature type="coiled-coil region" evidence="1">
    <location>
        <begin position="119"/>
        <end position="179"/>
    </location>
</feature>
<dbReference type="Proteomes" id="UP000831534">
    <property type="component" value="Chromosome"/>
</dbReference>
<dbReference type="KEGG" id="ckh:LVJ77_02885"/>
<feature type="chain" id="PRO_5044779565" description="Periplasmic protein" evidence="2">
    <location>
        <begin position="21"/>
        <end position="183"/>
    </location>
</feature>
<evidence type="ECO:0000256" key="2">
    <source>
        <dbReference type="SAM" id="SignalP"/>
    </source>
</evidence>
<dbReference type="RefSeq" id="WP_027008707.1">
    <property type="nucleotide sequence ID" value="NZ_CP091521.1"/>
</dbReference>
<organism evidence="3 4">
    <name type="scientific">Conchiformibius kuhniae</name>
    <dbReference type="NCBI Taxonomy" id="211502"/>
    <lineage>
        <taxon>Bacteria</taxon>
        <taxon>Pseudomonadati</taxon>
        <taxon>Pseudomonadota</taxon>
        <taxon>Betaproteobacteria</taxon>
        <taxon>Neisseriales</taxon>
        <taxon>Neisseriaceae</taxon>
        <taxon>Conchiformibius</taxon>
    </lineage>
</organism>
<evidence type="ECO:0000256" key="1">
    <source>
        <dbReference type="SAM" id="Coils"/>
    </source>
</evidence>
<gene>
    <name evidence="3" type="ORF">LVJ77_02885</name>
</gene>
<keyword evidence="4" id="KW-1185">Reference proteome</keyword>
<evidence type="ECO:0008006" key="5">
    <source>
        <dbReference type="Google" id="ProtNLM"/>
    </source>
</evidence>
<proteinExistence type="predicted"/>
<reference evidence="3" key="1">
    <citation type="journal article" date="2022" name="Res Sq">
        <title>Evolution of multicellular longitudinally dividing oral cavity symbionts (Neisseriaceae).</title>
        <authorList>
            <person name="Nyongesa S."/>
            <person name="Weber P."/>
            <person name="Bernet E."/>
            <person name="Pullido F."/>
            <person name="Nieckarz M."/>
            <person name="Delaby M."/>
            <person name="Nieves C."/>
            <person name="Viehboeck T."/>
            <person name="Krause N."/>
            <person name="Rivera-Millot A."/>
            <person name="Nakamura A."/>
            <person name="Vischer N."/>
            <person name="VanNieuwenhze M."/>
            <person name="Brun Y."/>
            <person name="Cava F."/>
            <person name="Bulgheresi S."/>
            <person name="Veyrier F."/>
        </authorList>
    </citation>
    <scope>NUCLEOTIDE SEQUENCE</scope>
    <source>
        <strain evidence="3">17694</strain>
    </source>
</reference>
<evidence type="ECO:0000313" key="3">
    <source>
        <dbReference type="EMBL" id="UOP05200.2"/>
    </source>
</evidence>
<feature type="signal peptide" evidence="2">
    <location>
        <begin position="1"/>
        <end position="20"/>
    </location>
</feature>